<accession>X1JEW5</accession>
<sequence length="61" mass="7029">MQVETRIRNGKTITFIVPDYDREGQEIRDIAPDDVKLEAVVLQPEGYMFPCLKITYEGVVQ</sequence>
<comment type="caution">
    <text evidence="1">The sequence shown here is derived from an EMBL/GenBank/DDBJ whole genome shotgun (WGS) entry which is preliminary data.</text>
</comment>
<name>X1JEW5_9ZZZZ</name>
<evidence type="ECO:0000313" key="1">
    <source>
        <dbReference type="EMBL" id="GAH92512.1"/>
    </source>
</evidence>
<dbReference type="AlphaFoldDB" id="X1JEW5"/>
<reference evidence="1" key="1">
    <citation type="journal article" date="2014" name="Front. Microbiol.">
        <title>High frequency of phylogenetically diverse reductive dehalogenase-homologous genes in deep subseafloor sedimentary metagenomes.</title>
        <authorList>
            <person name="Kawai M."/>
            <person name="Futagami T."/>
            <person name="Toyoda A."/>
            <person name="Takaki Y."/>
            <person name="Nishi S."/>
            <person name="Hori S."/>
            <person name="Arai W."/>
            <person name="Tsubouchi T."/>
            <person name="Morono Y."/>
            <person name="Uchiyama I."/>
            <person name="Ito T."/>
            <person name="Fujiyama A."/>
            <person name="Inagaki F."/>
            <person name="Takami H."/>
        </authorList>
    </citation>
    <scope>NUCLEOTIDE SEQUENCE</scope>
    <source>
        <strain evidence="1">Expedition CK06-06</strain>
    </source>
</reference>
<proteinExistence type="predicted"/>
<gene>
    <name evidence="1" type="ORF">S06H3_06390</name>
</gene>
<dbReference type="EMBL" id="BARV01002479">
    <property type="protein sequence ID" value="GAH92512.1"/>
    <property type="molecule type" value="Genomic_DNA"/>
</dbReference>
<organism evidence="1">
    <name type="scientific">marine sediment metagenome</name>
    <dbReference type="NCBI Taxonomy" id="412755"/>
    <lineage>
        <taxon>unclassified sequences</taxon>
        <taxon>metagenomes</taxon>
        <taxon>ecological metagenomes</taxon>
    </lineage>
</organism>
<protein>
    <submittedName>
        <fullName evidence="1">Uncharacterized protein</fullName>
    </submittedName>
</protein>